<dbReference type="Proteomes" id="UP000612233">
    <property type="component" value="Unassembled WGS sequence"/>
</dbReference>
<keyword evidence="1" id="KW-1133">Transmembrane helix</keyword>
<proteinExistence type="predicted"/>
<keyword evidence="3" id="KW-1185">Reference proteome</keyword>
<comment type="caution">
    <text evidence="2">The sequence shown here is derived from an EMBL/GenBank/DDBJ whole genome shotgun (WGS) entry which is preliminary data.</text>
</comment>
<accession>A0A927BD77</accession>
<reference evidence="2" key="1">
    <citation type="submission" date="2020-09" db="EMBL/GenBank/DDBJ databases">
        <authorList>
            <person name="Kim M.K."/>
        </authorList>
    </citation>
    <scope>NUCLEOTIDE SEQUENCE</scope>
    <source>
        <strain evidence="2">BT664</strain>
    </source>
</reference>
<dbReference type="RefSeq" id="WP_191004651.1">
    <property type="nucleotide sequence ID" value="NZ_JACXAD010000007.1"/>
</dbReference>
<organism evidence="2 3">
    <name type="scientific">Hymenobacter montanus</name>
    <dbReference type="NCBI Taxonomy" id="2771359"/>
    <lineage>
        <taxon>Bacteria</taxon>
        <taxon>Pseudomonadati</taxon>
        <taxon>Bacteroidota</taxon>
        <taxon>Cytophagia</taxon>
        <taxon>Cytophagales</taxon>
        <taxon>Hymenobacteraceae</taxon>
        <taxon>Hymenobacter</taxon>
    </lineage>
</organism>
<feature type="transmembrane region" description="Helical" evidence="1">
    <location>
        <begin position="108"/>
        <end position="130"/>
    </location>
</feature>
<keyword evidence="1" id="KW-0472">Membrane</keyword>
<keyword evidence="1" id="KW-0812">Transmembrane</keyword>
<evidence type="ECO:0000313" key="2">
    <source>
        <dbReference type="EMBL" id="MBD2767833.1"/>
    </source>
</evidence>
<name>A0A927BD77_9BACT</name>
<feature type="transmembrane region" description="Helical" evidence="1">
    <location>
        <begin position="77"/>
        <end position="96"/>
    </location>
</feature>
<protein>
    <submittedName>
        <fullName evidence="2">Uncharacterized protein</fullName>
    </submittedName>
</protein>
<gene>
    <name evidence="2" type="ORF">IC235_07995</name>
</gene>
<feature type="transmembrane region" description="Helical" evidence="1">
    <location>
        <begin position="47"/>
        <end position="70"/>
    </location>
</feature>
<sequence length="131" mass="14871">MEAQLKLIGWLLIILALLHAGFARYFNWRHEFAAVSLINRQMMYVHTFFIAFTVLLMGLLCLSSAAELVGTPLGRRLALGCSVFWLVRLLIQFFGYSAQLWRGKGFETFVHVVLSGLWSYLSLVFLLVGLA</sequence>
<dbReference type="EMBL" id="JACXAD010000007">
    <property type="protein sequence ID" value="MBD2767833.1"/>
    <property type="molecule type" value="Genomic_DNA"/>
</dbReference>
<evidence type="ECO:0000256" key="1">
    <source>
        <dbReference type="SAM" id="Phobius"/>
    </source>
</evidence>
<evidence type="ECO:0000313" key="3">
    <source>
        <dbReference type="Proteomes" id="UP000612233"/>
    </source>
</evidence>
<dbReference type="AlphaFoldDB" id="A0A927BD77"/>